<dbReference type="Gene3D" id="2.60.40.10">
    <property type="entry name" value="Immunoglobulins"/>
    <property type="match status" value="3"/>
</dbReference>
<sequence>SFSFQNNDTTADPNKTYNVEIKTTDVRFSPKCLSTTENQGTTSCSILRNESHLKILELESGSSYEIKIFSQIKFKEKYTRSKDFQHFVNYTVPELPTDIEIPLGSITHDSFIVSFENNDKNRFTYWSVVVINSETGEWVAEDTSTSDVKSQQITTNITSSTFYMVQVQTHVLLQSSDLFNKSFYTRPRRPNSGVLVKENVTESEITLYIKENEEERFDHYSLIITSSDEALFTLSGPSNASCEQTGNNCTFHRSANFSTVVTVKRLTSGTFYPLHLFSRFKGLPSLESQNCSSYTAPSMPSLLDFPKEYIKENSFEVHITVPNKRFFNLSIDVCRVSKETTCITEVLNNTYSYANESVTKNLTVKNLTLATNYSITAKTGITNEVKSVTSFIYYMQTAPVGPSVLLKSVNETSIELDVTGNTELTIDKFCIKLNSSSCYEIYTDTPGSITVSNLQAGQSYSLKVYSVLNDIESVRFKEIRTYTKPNPVNVDKVNTSVVTNSTLTVVWSKPPAYTNGYETQWNCESPNIGTGIDKHQIEKGTQLSSTAVNLDPGTFCNVTITAYIINYDNATLQATSVFKEISSSTLEEAPGIPESIENTDLTSRTSTIELQEPNKRNGILRRYDIWVLNNETSTCEQLMTYKCKDCDESSPNASNSVPDTCNKSHSEMFSKTDASLSWNIQQLHPFREYSANVVVYTTKPGSVSTIMFETREDVPGKPVDLNASTTHDSFTLQWNPPEERNGKVINYTVKATYYEQVCRGIGDLYVNSYGVEFDPVTKFTQNGLHAYWQYNLTVEATNAIATGKPSDLISVRTKETNPGSVQQLNYQDVSSKSVCVSWTKPCFANGILTGYSVTITKLLSEGQEESSYTKAYTIDVANESTSIYSLLPYRNYKVEVYALNSAGDGELSNVLFRTKIDYPEKPVKVSTKNKTSSSLLIEWEKADHFNDTLATECNVPGLDAYWEYEIVVDAVTFEEGHDELIESSQKKTFRTADAVPGRVAQFDVTPEENVLEERNFHIDLKKPIDRDLNGVLRGFIQARTSVGPGAAVHKEITVNPGAPIKVDESKTPLMLKASVSVDNDESQIAIALPLAQFLCNSSNGQPTMWGIVVAEADEAAEDSAFAGKRDDFQKKIDDMYKTWFQVDGLNNIPPYIATKPNWRPPCTNGNRRKRFATDGSNIFVIGHEECYGISVSKDYCNGPLPDGRSFKVKSFVCTDYGCSESVYSQPIETVVLMIFFMRKRQATCFLTGTESITHTSSDRFVEMGAIQTKAQPGAVYLQGPVKLTEFPAFVEKMHNDNDLIFADAYKFLNEYYNTFVSYVTRLLRNRALNTLVQLPNLRTVERKIDTHTVFHGYTSPREYIATQGPIQATFDDFWRMVWEQNVDMIVMLTKLVENGRIKCDKYWPDVNKPKYYGDLLVSVASESKLSDYILRIFEIKLNGERRSVRQFAYFKWPDMGCPEFPEMLLELLEAVKVHHKRQHDTRDKGPMAVHCSAGVGRTGTFIAVDHLLQHIRHHDDVDVYKLVLDMNNHRCNMVQTEDQFIFIHECLKACITSDRNYEEVEEHMYEQLTIMGRQHLQC</sequence>
<dbReference type="InterPro" id="IPR013783">
    <property type="entry name" value="Ig-like_fold"/>
</dbReference>
<evidence type="ECO:0000256" key="4">
    <source>
        <dbReference type="ARBA" id="ARBA00022801"/>
    </source>
</evidence>
<dbReference type="Pfam" id="PF00102">
    <property type="entry name" value="Y_phosphatase"/>
    <property type="match status" value="1"/>
</dbReference>
<dbReference type="InterPro" id="IPR000242">
    <property type="entry name" value="PTP_cat"/>
</dbReference>
<dbReference type="SMART" id="SM00404">
    <property type="entry name" value="PTPc_motif"/>
    <property type="match status" value="1"/>
</dbReference>
<dbReference type="PROSITE" id="PS50056">
    <property type="entry name" value="TYR_PHOSPHATASE_2"/>
    <property type="match status" value="1"/>
</dbReference>
<keyword evidence="4" id="KW-0378">Hydrolase</keyword>
<evidence type="ECO:0000259" key="10">
    <source>
        <dbReference type="PROSITE" id="PS50056"/>
    </source>
</evidence>
<feature type="domain" description="Tyrosine specific protein phosphatases" evidence="10">
    <location>
        <begin position="1465"/>
        <end position="1541"/>
    </location>
</feature>
<dbReference type="Pfam" id="PF00041">
    <property type="entry name" value="fn3"/>
    <property type="match status" value="2"/>
</dbReference>
<gene>
    <name evidence="12" type="ORF">MAR_018961</name>
</gene>
<evidence type="ECO:0000256" key="5">
    <source>
        <dbReference type="ARBA" id="ARBA00022912"/>
    </source>
</evidence>
<dbReference type="PANTHER" id="PTHR46957:SF3">
    <property type="entry name" value="CYTOKINE RECEPTOR"/>
    <property type="match status" value="1"/>
</dbReference>
<dbReference type="SUPFAM" id="SSF49265">
    <property type="entry name" value="Fibronectin type III"/>
    <property type="match status" value="4"/>
</dbReference>
<evidence type="ECO:0000313" key="12">
    <source>
        <dbReference type="EMBL" id="WAR09003.1"/>
    </source>
</evidence>
<name>A0ABY7EG69_MYAAR</name>
<dbReference type="InterPro" id="IPR000387">
    <property type="entry name" value="Tyr_Pase_dom"/>
</dbReference>
<keyword evidence="8" id="KW-0325">Glycoprotein</keyword>
<dbReference type="PROSITE" id="PS50853">
    <property type="entry name" value="FN3"/>
    <property type="match status" value="2"/>
</dbReference>
<keyword evidence="3" id="KW-0732">Signal</keyword>
<comment type="subcellular location">
    <subcellularLocation>
        <location evidence="1">Membrane</location>
        <topology evidence="1">Single-pass membrane protein</topology>
    </subcellularLocation>
</comment>
<evidence type="ECO:0000313" key="13">
    <source>
        <dbReference type="Proteomes" id="UP001164746"/>
    </source>
</evidence>
<dbReference type="InterPro" id="IPR003961">
    <property type="entry name" value="FN3_dom"/>
</dbReference>
<dbReference type="PRINTS" id="PR00700">
    <property type="entry name" value="PRTYPHPHTASE"/>
</dbReference>
<dbReference type="SMART" id="SM00194">
    <property type="entry name" value="PTPc"/>
    <property type="match status" value="1"/>
</dbReference>
<feature type="domain" description="Tyrosine-protein phosphatase" evidence="9">
    <location>
        <begin position="1309"/>
        <end position="1547"/>
    </location>
</feature>
<keyword evidence="5" id="KW-0904">Protein phosphatase</keyword>
<accession>A0ABY7EG69</accession>
<keyword evidence="2" id="KW-0812">Transmembrane</keyword>
<evidence type="ECO:0000256" key="2">
    <source>
        <dbReference type="ARBA" id="ARBA00022692"/>
    </source>
</evidence>
<evidence type="ECO:0000256" key="3">
    <source>
        <dbReference type="ARBA" id="ARBA00022729"/>
    </source>
</evidence>
<keyword evidence="7" id="KW-0472">Membrane</keyword>
<feature type="domain" description="Fibronectin type-III" evidence="11">
    <location>
        <begin position="714"/>
        <end position="816"/>
    </location>
</feature>
<proteinExistence type="predicted"/>
<dbReference type="InterPro" id="IPR050713">
    <property type="entry name" value="RTP_Phos/Ushers"/>
</dbReference>
<dbReference type="InterPro" id="IPR016130">
    <property type="entry name" value="Tyr_Pase_AS"/>
</dbReference>
<evidence type="ECO:0000256" key="8">
    <source>
        <dbReference type="ARBA" id="ARBA00023180"/>
    </source>
</evidence>
<dbReference type="CDD" id="cd00063">
    <property type="entry name" value="FN3"/>
    <property type="match status" value="2"/>
</dbReference>
<dbReference type="Proteomes" id="UP001164746">
    <property type="component" value="Chromosome 6"/>
</dbReference>
<organism evidence="12 13">
    <name type="scientific">Mya arenaria</name>
    <name type="common">Soft-shell clam</name>
    <dbReference type="NCBI Taxonomy" id="6604"/>
    <lineage>
        <taxon>Eukaryota</taxon>
        <taxon>Metazoa</taxon>
        <taxon>Spiralia</taxon>
        <taxon>Lophotrochozoa</taxon>
        <taxon>Mollusca</taxon>
        <taxon>Bivalvia</taxon>
        <taxon>Autobranchia</taxon>
        <taxon>Heteroconchia</taxon>
        <taxon>Euheterodonta</taxon>
        <taxon>Imparidentia</taxon>
        <taxon>Neoheterodontei</taxon>
        <taxon>Myida</taxon>
        <taxon>Myoidea</taxon>
        <taxon>Myidae</taxon>
        <taxon>Mya</taxon>
    </lineage>
</organism>
<dbReference type="PROSITE" id="PS00383">
    <property type="entry name" value="TYR_PHOSPHATASE_1"/>
    <property type="match status" value="1"/>
</dbReference>
<feature type="domain" description="Fibronectin type-III" evidence="11">
    <location>
        <begin position="817"/>
        <end position="919"/>
    </location>
</feature>
<evidence type="ECO:0000256" key="1">
    <source>
        <dbReference type="ARBA" id="ARBA00004167"/>
    </source>
</evidence>
<dbReference type="EMBL" id="CP111017">
    <property type="protein sequence ID" value="WAR09003.1"/>
    <property type="molecule type" value="Genomic_DNA"/>
</dbReference>
<dbReference type="PROSITE" id="PS50055">
    <property type="entry name" value="TYR_PHOSPHATASE_PTP"/>
    <property type="match status" value="1"/>
</dbReference>
<dbReference type="InterPro" id="IPR036116">
    <property type="entry name" value="FN3_sf"/>
</dbReference>
<evidence type="ECO:0000259" key="9">
    <source>
        <dbReference type="PROSITE" id="PS50055"/>
    </source>
</evidence>
<feature type="non-terminal residue" evidence="12">
    <location>
        <position position="1"/>
    </location>
</feature>
<dbReference type="Gene3D" id="3.90.190.10">
    <property type="entry name" value="Protein tyrosine phosphatase superfamily"/>
    <property type="match status" value="1"/>
</dbReference>
<evidence type="ECO:0000256" key="7">
    <source>
        <dbReference type="ARBA" id="ARBA00023136"/>
    </source>
</evidence>
<keyword evidence="13" id="KW-1185">Reference proteome</keyword>
<dbReference type="PANTHER" id="PTHR46957">
    <property type="entry name" value="CYTOKINE RECEPTOR"/>
    <property type="match status" value="1"/>
</dbReference>
<keyword evidence="6" id="KW-1133">Transmembrane helix</keyword>
<evidence type="ECO:0000256" key="6">
    <source>
        <dbReference type="ARBA" id="ARBA00022989"/>
    </source>
</evidence>
<dbReference type="SUPFAM" id="SSF52799">
    <property type="entry name" value="(Phosphotyrosine protein) phosphatases II"/>
    <property type="match status" value="1"/>
</dbReference>
<dbReference type="InterPro" id="IPR003595">
    <property type="entry name" value="Tyr_Pase_cat"/>
</dbReference>
<dbReference type="InterPro" id="IPR029021">
    <property type="entry name" value="Prot-tyrosine_phosphatase-like"/>
</dbReference>
<reference evidence="12" key="1">
    <citation type="submission" date="2022-11" db="EMBL/GenBank/DDBJ databases">
        <title>Centuries of genome instability and evolution in soft-shell clam transmissible cancer (bioRxiv).</title>
        <authorList>
            <person name="Hart S.F.M."/>
            <person name="Yonemitsu M.A."/>
            <person name="Giersch R.M."/>
            <person name="Beal B.F."/>
            <person name="Arriagada G."/>
            <person name="Davis B.W."/>
            <person name="Ostrander E.A."/>
            <person name="Goff S.P."/>
            <person name="Metzger M.J."/>
        </authorList>
    </citation>
    <scope>NUCLEOTIDE SEQUENCE</scope>
    <source>
        <strain evidence="12">MELC-2E11</strain>
        <tissue evidence="12">Siphon/mantle</tissue>
    </source>
</reference>
<evidence type="ECO:0000259" key="11">
    <source>
        <dbReference type="PROSITE" id="PS50853"/>
    </source>
</evidence>
<protein>
    <submittedName>
        <fullName evidence="12">PTPRQ-like protein</fullName>
    </submittedName>
</protein>
<dbReference type="SMART" id="SM00060">
    <property type="entry name" value="FN3"/>
    <property type="match status" value="7"/>
</dbReference>